<dbReference type="SUPFAM" id="SSF69304">
    <property type="entry name" value="Tricorn protease N-terminal domain"/>
    <property type="match status" value="1"/>
</dbReference>
<dbReference type="PANTHER" id="PTHR36842">
    <property type="entry name" value="PROTEIN TOLB HOMOLOG"/>
    <property type="match status" value="1"/>
</dbReference>
<gene>
    <name evidence="2" type="ORF">COO91_10045</name>
</gene>
<evidence type="ECO:0000256" key="1">
    <source>
        <dbReference type="SAM" id="MobiDB-lite"/>
    </source>
</evidence>
<geneLocation type="plasmid" evidence="3">
    <name>pnfsy07</name>
</geneLocation>
<dbReference type="AlphaFoldDB" id="A0A2K8T833"/>
<feature type="region of interest" description="Disordered" evidence="1">
    <location>
        <begin position="205"/>
        <end position="226"/>
    </location>
</feature>
<name>A0A2K8T833_9NOSO</name>
<protein>
    <submittedName>
        <fullName evidence="2">Periplasmic component of the Tol biopolymer transport system</fullName>
    </submittedName>
</protein>
<dbReference type="RefSeq" id="WP_100903815.1">
    <property type="nucleotide sequence ID" value="NZ_CAWNNC010000008.1"/>
</dbReference>
<dbReference type="Gene3D" id="2.120.10.30">
    <property type="entry name" value="TolB, C-terminal domain"/>
    <property type="match status" value="1"/>
</dbReference>
<organism evidence="2 3">
    <name type="scientific">Nostoc flagelliforme CCNUN1</name>
    <dbReference type="NCBI Taxonomy" id="2038116"/>
    <lineage>
        <taxon>Bacteria</taxon>
        <taxon>Bacillati</taxon>
        <taxon>Cyanobacteriota</taxon>
        <taxon>Cyanophyceae</taxon>
        <taxon>Nostocales</taxon>
        <taxon>Nostocaceae</taxon>
        <taxon>Nostoc</taxon>
    </lineage>
</organism>
<sequence>MMRLIKFLALILLGLLSTTIFNFSNAVIAAPKVSQDNRLTFVATKEIPKYESNIYTIKTNGSARRQLTKNLNVYSTIVWLKNGKRLAFINDGVDVYTMNADGSKLTKIFSGFGCKASNIEIQWLLNGEKLAIKESCDGSTVDDPGSVSLYLSDTTGTQGTKLIQRWEIGGISQKTEISSSLYLSPNGQQVVFFKNKSIWQMNTDGSNLTELTNTPGDDYPSACRQK</sequence>
<reference evidence="2 3" key="1">
    <citation type="submission" date="2017-11" db="EMBL/GenBank/DDBJ databases">
        <title>Complete genome of a free-living desiccation-tolerant cyanobacterium and its photosynthetic adaptation to extreme terrestrial habitat.</title>
        <authorList>
            <person name="Shang J."/>
        </authorList>
    </citation>
    <scope>NUCLEOTIDE SEQUENCE [LARGE SCALE GENOMIC DNA]</scope>
    <source>
        <strain evidence="2 3">CCNUN1</strain>
        <plasmid evidence="3">pnfsy07</plasmid>
    </source>
</reference>
<dbReference type="EMBL" id="CP024792">
    <property type="protein sequence ID" value="AUB43848.1"/>
    <property type="molecule type" value="Genomic_DNA"/>
</dbReference>
<dbReference type="InterPro" id="IPR011042">
    <property type="entry name" value="6-blade_b-propeller_TolB-like"/>
</dbReference>
<keyword evidence="3" id="KW-1185">Reference proteome</keyword>
<dbReference type="OrthoDB" id="499686at2"/>
<evidence type="ECO:0000313" key="2">
    <source>
        <dbReference type="EMBL" id="AUB43848.1"/>
    </source>
</evidence>
<proteinExistence type="predicted"/>
<evidence type="ECO:0000313" key="3">
    <source>
        <dbReference type="Proteomes" id="UP000232003"/>
    </source>
</evidence>
<dbReference type="PANTHER" id="PTHR36842:SF1">
    <property type="entry name" value="PROTEIN TOLB"/>
    <property type="match status" value="1"/>
</dbReference>
<keyword evidence="2" id="KW-0614">Plasmid</keyword>
<dbReference type="KEGG" id="nfl:COO91_10045"/>
<accession>A0A2K8T833</accession>
<feature type="compositionally biased region" description="Polar residues" evidence="1">
    <location>
        <begin position="205"/>
        <end position="215"/>
    </location>
</feature>
<dbReference type="Proteomes" id="UP000232003">
    <property type="component" value="Plasmid pNFSY07"/>
</dbReference>